<dbReference type="OrthoDB" id="278300at2759"/>
<dbReference type="PIRSF" id="PIRSF016323">
    <property type="entry name" value="tRNA_m1G_mtfrase_met"/>
    <property type="match status" value="1"/>
</dbReference>
<dbReference type="GO" id="GO:0005634">
    <property type="term" value="C:nucleus"/>
    <property type="evidence" value="ECO:0007669"/>
    <property type="project" value="TreeGrafter"/>
</dbReference>
<dbReference type="STRING" id="1344416.A0A139AQT8"/>
<evidence type="ECO:0000313" key="12">
    <source>
        <dbReference type="EMBL" id="KXS18873.1"/>
    </source>
</evidence>
<feature type="region of interest" description="Disordered" evidence="10">
    <location>
        <begin position="1"/>
        <end position="68"/>
    </location>
</feature>
<reference evidence="12 13" key="1">
    <citation type="journal article" date="2015" name="Genome Biol. Evol.">
        <title>Phylogenomic analyses indicate that early fungi evolved digesting cell walls of algal ancestors of land plants.</title>
        <authorList>
            <person name="Chang Y."/>
            <person name="Wang S."/>
            <person name="Sekimoto S."/>
            <person name="Aerts A.L."/>
            <person name="Choi C."/>
            <person name="Clum A."/>
            <person name="LaButti K.M."/>
            <person name="Lindquist E.A."/>
            <person name="Yee Ngan C."/>
            <person name="Ohm R.A."/>
            <person name="Salamov A.A."/>
            <person name="Grigoriev I.V."/>
            <person name="Spatafora J.W."/>
            <person name="Berbee M.L."/>
        </authorList>
    </citation>
    <scope>NUCLEOTIDE SEQUENCE [LARGE SCALE GENOMIC DNA]</scope>
    <source>
        <strain evidence="12 13">JEL478</strain>
    </source>
</reference>
<dbReference type="PANTHER" id="PTHR13563:SF13">
    <property type="entry name" value="TRNA METHYLTRANSFERASE 10 HOMOLOG A"/>
    <property type="match status" value="1"/>
</dbReference>
<gene>
    <name evidence="12" type="ORF">M427DRAFT_95702</name>
</gene>
<dbReference type="PROSITE" id="PS51675">
    <property type="entry name" value="SAM_MT_TRM10"/>
    <property type="match status" value="1"/>
</dbReference>
<protein>
    <recommendedName>
        <fullName evidence="2">tRNA (guanine(9)-N1)-methyltransferase</fullName>
        <ecNumber evidence="1">2.1.1.221</ecNumber>
    </recommendedName>
    <alternativeName>
        <fullName evidence="7">tRNA methyltransferase 10</fullName>
    </alternativeName>
    <alternativeName>
        <fullName evidence="6">tRNA(m1G9)-methyltransferase</fullName>
    </alternativeName>
</protein>
<evidence type="ECO:0000259" key="11">
    <source>
        <dbReference type="PROSITE" id="PS51675"/>
    </source>
</evidence>
<dbReference type="CDD" id="cd18089">
    <property type="entry name" value="SPOUT_Trm10-like"/>
    <property type="match status" value="1"/>
</dbReference>
<feature type="compositionally biased region" description="Acidic residues" evidence="10">
    <location>
        <begin position="282"/>
        <end position="297"/>
    </location>
</feature>
<dbReference type="AlphaFoldDB" id="A0A139AQT8"/>
<evidence type="ECO:0000256" key="1">
    <source>
        <dbReference type="ARBA" id="ARBA00012797"/>
    </source>
</evidence>
<comment type="catalytic activity">
    <reaction evidence="8">
        <text>guanosine(9) in tRNA + S-adenosyl-L-methionine = N(1)-methylguanosine(9) in tRNA + S-adenosyl-L-homocysteine + H(+)</text>
        <dbReference type="Rhea" id="RHEA:43156"/>
        <dbReference type="Rhea" id="RHEA-COMP:10367"/>
        <dbReference type="Rhea" id="RHEA-COMP:10368"/>
        <dbReference type="ChEBI" id="CHEBI:15378"/>
        <dbReference type="ChEBI" id="CHEBI:57856"/>
        <dbReference type="ChEBI" id="CHEBI:59789"/>
        <dbReference type="ChEBI" id="CHEBI:73542"/>
        <dbReference type="ChEBI" id="CHEBI:74269"/>
        <dbReference type="EC" id="2.1.1.221"/>
    </reaction>
</comment>
<evidence type="ECO:0000256" key="9">
    <source>
        <dbReference type="PIRSR" id="PIRSR016323-1"/>
    </source>
</evidence>
<evidence type="ECO:0000256" key="7">
    <source>
        <dbReference type="ARBA" id="ARBA00032166"/>
    </source>
</evidence>
<dbReference type="PANTHER" id="PTHR13563">
    <property type="entry name" value="TRNA (GUANINE-9-) METHYLTRANSFERASE"/>
    <property type="match status" value="1"/>
</dbReference>
<evidence type="ECO:0000256" key="2">
    <source>
        <dbReference type="ARBA" id="ARBA00020451"/>
    </source>
</evidence>
<dbReference type="GO" id="GO:0052905">
    <property type="term" value="F:tRNA (guanosine(9)-N1)-methyltransferase activity"/>
    <property type="evidence" value="ECO:0007669"/>
    <property type="project" value="UniProtKB-EC"/>
</dbReference>
<dbReference type="EC" id="2.1.1.221" evidence="1"/>
<dbReference type="InterPro" id="IPR016653">
    <property type="entry name" value="TRM10/TRM10A"/>
</dbReference>
<feature type="domain" description="SAM-dependent MTase TRM10-type" evidence="11">
    <location>
        <begin position="81"/>
        <end position="273"/>
    </location>
</feature>
<dbReference type="InterPro" id="IPR007356">
    <property type="entry name" value="tRNA_m1G_MeTrfase_euk"/>
</dbReference>
<dbReference type="EMBL" id="KQ965740">
    <property type="protein sequence ID" value="KXS18873.1"/>
    <property type="molecule type" value="Genomic_DNA"/>
</dbReference>
<evidence type="ECO:0000256" key="10">
    <source>
        <dbReference type="SAM" id="MobiDB-lite"/>
    </source>
</evidence>
<dbReference type="OMA" id="FKKNDGW"/>
<organism evidence="12 13">
    <name type="scientific">Gonapodya prolifera (strain JEL478)</name>
    <name type="common">Monoblepharis prolifera</name>
    <dbReference type="NCBI Taxonomy" id="1344416"/>
    <lineage>
        <taxon>Eukaryota</taxon>
        <taxon>Fungi</taxon>
        <taxon>Fungi incertae sedis</taxon>
        <taxon>Chytridiomycota</taxon>
        <taxon>Chytridiomycota incertae sedis</taxon>
        <taxon>Monoblepharidomycetes</taxon>
        <taxon>Monoblepharidales</taxon>
        <taxon>Gonapodyaceae</taxon>
        <taxon>Gonapodya</taxon>
    </lineage>
</organism>
<dbReference type="FunFam" id="3.40.1280.30:FF:000001">
    <property type="entry name" value="tRNA methyltransferase 10 homolog A"/>
    <property type="match status" value="1"/>
</dbReference>
<evidence type="ECO:0000256" key="4">
    <source>
        <dbReference type="ARBA" id="ARBA00022679"/>
    </source>
</evidence>
<feature type="active site" description="Proton acceptor" evidence="9">
    <location>
        <position position="204"/>
    </location>
</feature>
<dbReference type="InterPro" id="IPR038459">
    <property type="entry name" value="MT_TRM10-typ_sf"/>
</dbReference>
<dbReference type="GO" id="GO:0000049">
    <property type="term" value="F:tRNA binding"/>
    <property type="evidence" value="ECO:0007669"/>
    <property type="project" value="TreeGrafter"/>
</dbReference>
<evidence type="ECO:0000256" key="5">
    <source>
        <dbReference type="ARBA" id="ARBA00022691"/>
    </source>
</evidence>
<feature type="compositionally biased region" description="Basic and acidic residues" evidence="10">
    <location>
        <begin position="42"/>
        <end position="55"/>
    </location>
</feature>
<evidence type="ECO:0000313" key="13">
    <source>
        <dbReference type="Proteomes" id="UP000070544"/>
    </source>
</evidence>
<evidence type="ECO:0000256" key="8">
    <source>
        <dbReference type="ARBA" id="ARBA00048434"/>
    </source>
</evidence>
<evidence type="ECO:0000256" key="6">
    <source>
        <dbReference type="ARBA" id="ARBA00031792"/>
    </source>
</evidence>
<dbReference type="Proteomes" id="UP000070544">
    <property type="component" value="Unassembled WGS sequence"/>
</dbReference>
<keyword evidence="3" id="KW-0489">Methyltransferase</keyword>
<keyword evidence="13" id="KW-1185">Reference proteome</keyword>
<dbReference type="Gene3D" id="3.40.1280.30">
    <property type="match status" value="1"/>
</dbReference>
<feature type="compositionally biased region" description="Basic and acidic residues" evidence="10">
    <location>
        <begin position="298"/>
        <end position="315"/>
    </location>
</feature>
<keyword evidence="4" id="KW-0808">Transferase</keyword>
<dbReference type="InterPro" id="IPR028564">
    <property type="entry name" value="MT_TRM10-typ"/>
</dbReference>
<keyword evidence="5" id="KW-0949">S-adenosyl-L-methionine</keyword>
<name>A0A139AQT8_GONPJ</name>
<accession>A0A139AQT8</accession>
<proteinExistence type="predicted"/>
<feature type="region of interest" description="Disordered" evidence="10">
    <location>
        <begin position="269"/>
        <end position="315"/>
    </location>
</feature>
<evidence type="ECO:0000256" key="3">
    <source>
        <dbReference type="ARBA" id="ARBA00022603"/>
    </source>
</evidence>
<dbReference type="GO" id="GO:0002939">
    <property type="term" value="P:tRNA N1-guanine methylation"/>
    <property type="evidence" value="ECO:0007669"/>
    <property type="project" value="EnsemblFungi"/>
</dbReference>
<sequence length="315" mass="36338">MSSSAVPNPDDGAVPPPSLPSASPVDSAEPAVLSKNAKKRLLREERWSSNASERREKRKQKKAEQKVRRRALLEQGLIQPQRKKMRKSDIVNHNITVVIDCDFEDLMPLNKDFKSLARQIERCYSANRRSEHHLKLVVTSLGDRLTRTLEQKVPRYKQWDFQSTDYFSHYSAQKEKLVYLTADTPDEIQTLEDDHIYVIGGIVDKNRYKGLTYRRALEKGVKVAQLPIGQHMKLTQRKVLTVNHVFEILSRFIETNDWKTAFTDVIPKRKLKSNDSSAQSGDGDEDGEEDEDEDEESDEHHDSEVEAHEEENTKR</sequence>